<evidence type="ECO:0000313" key="1">
    <source>
        <dbReference type="EMBL" id="MBC8433924.1"/>
    </source>
</evidence>
<proteinExistence type="predicted"/>
<dbReference type="EMBL" id="JACNIG010000355">
    <property type="protein sequence ID" value="MBC8433924.1"/>
    <property type="molecule type" value="Genomic_DNA"/>
</dbReference>
<comment type="caution">
    <text evidence="1">The sequence shown here is derived from an EMBL/GenBank/DDBJ whole genome shotgun (WGS) entry which is preliminary data.</text>
</comment>
<reference evidence="1 2" key="1">
    <citation type="submission" date="2020-08" db="EMBL/GenBank/DDBJ databases">
        <title>Bridging the membrane lipid divide: bacteria of the FCB group superphylum have the potential to synthesize archaeal ether lipids.</title>
        <authorList>
            <person name="Villanueva L."/>
            <person name="Von Meijenfeldt F.A.B."/>
            <person name="Westbye A.B."/>
            <person name="Yadav S."/>
            <person name="Hopmans E.C."/>
            <person name="Dutilh B.E."/>
            <person name="Sinninghe Damste J.S."/>
        </authorList>
    </citation>
    <scope>NUCLEOTIDE SEQUENCE [LARGE SCALE GENOMIC DNA]</scope>
    <source>
        <strain evidence="1">NIOZ-UU17</strain>
    </source>
</reference>
<name>A0A8J6TLZ6_9BACT</name>
<dbReference type="Proteomes" id="UP000605201">
    <property type="component" value="Unassembled WGS sequence"/>
</dbReference>
<sequence>MESEIKQAAAIAAVMQYLKAEEEMMAMQAMAAFAVGYPPAAHATPPQKAWGISGRQAQMQIRGMMQMKTFK</sequence>
<organism evidence="1 2">
    <name type="scientific">Candidatus Desulfatibia vada</name>
    <dbReference type="NCBI Taxonomy" id="2841696"/>
    <lineage>
        <taxon>Bacteria</taxon>
        <taxon>Pseudomonadati</taxon>
        <taxon>Thermodesulfobacteriota</taxon>
        <taxon>Desulfobacteria</taxon>
        <taxon>Desulfobacterales</taxon>
        <taxon>Desulfobacterales incertae sedis</taxon>
        <taxon>Candidatus Desulfatibia</taxon>
    </lineage>
</organism>
<dbReference type="AlphaFoldDB" id="A0A8J6TLZ6"/>
<protein>
    <submittedName>
        <fullName evidence="1">Uncharacterized protein</fullName>
    </submittedName>
</protein>
<evidence type="ECO:0000313" key="2">
    <source>
        <dbReference type="Proteomes" id="UP000605201"/>
    </source>
</evidence>
<accession>A0A8J6TLZ6</accession>
<gene>
    <name evidence="1" type="ORF">H8D96_18585</name>
</gene>